<keyword evidence="1" id="KW-0732">Signal</keyword>
<dbReference type="InterPro" id="IPR024078">
    <property type="entry name" value="LmbE-like_dom_sf"/>
</dbReference>
<keyword evidence="3" id="KW-1185">Reference proteome</keyword>
<comment type="caution">
    <text evidence="2">The sequence shown here is derived from an EMBL/GenBank/DDBJ whole genome shotgun (WGS) entry which is preliminary data.</text>
</comment>
<dbReference type="Proteomes" id="UP000679725">
    <property type="component" value="Unassembled WGS sequence"/>
</dbReference>
<accession>A0ABM8UP61</accession>
<dbReference type="RefSeq" id="WP_215233297.1">
    <property type="nucleotide sequence ID" value="NZ_CAJRAU010000002.1"/>
</dbReference>
<proteinExistence type="predicted"/>
<dbReference type="EMBL" id="CAJRAU010000002">
    <property type="protein sequence ID" value="CAG5069214.1"/>
    <property type="molecule type" value="Genomic_DNA"/>
</dbReference>
<dbReference type="PANTHER" id="PTHR12993:SF30">
    <property type="entry name" value="N-ACETYL-ALPHA-D-GLUCOSAMINYL L-MALATE DEACETYLASE 1"/>
    <property type="match status" value="1"/>
</dbReference>
<sequence>MKKKLLLAALLLAGPFTFAQNAADSKTPLNIIVFGAHPDDCDLGAGGIASIYSSMGHKVKFVSLTNGDAGHQDIGGGELARRRLAETKEVAKRLGISYDVLDNHDGKLMPTIENRLAVIRKIREWNADVVIAPRTNDYHPDHRNTGVVVQDAAYLVIVPNILSSVPPLTKNPVFLYFRDRFQRPNPFRPDIAIDITNILAKKVDGLDAHVSQFYEWLPWTNQDLANVPKDVVERKKWLLNAMEKRSAVNPEIKVSLEKWYGAQKAKDIKYVEVFEICEYGKQPDEAEIKRLFPMLPR</sequence>
<protein>
    <recommendedName>
        <fullName evidence="4">GlcNAc-PI de-N-acetylase</fullName>
    </recommendedName>
</protein>
<evidence type="ECO:0008006" key="4">
    <source>
        <dbReference type="Google" id="ProtNLM"/>
    </source>
</evidence>
<gene>
    <name evidence="2" type="ORF">DYBT9623_01950</name>
</gene>
<dbReference type="InterPro" id="IPR003737">
    <property type="entry name" value="GlcNAc_PI_deacetylase-related"/>
</dbReference>
<reference evidence="2 3" key="1">
    <citation type="submission" date="2021-04" db="EMBL/GenBank/DDBJ databases">
        <authorList>
            <person name="Rodrigo-Torres L."/>
            <person name="Arahal R. D."/>
            <person name="Lucena T."/>
        </authorList>
    </citation>
    <scope>NUCLEOTIDE SEQUENCE [LARGE SCALE GENOMIC DNA]</scope>
    <source>
        <strain evidence="2 3">CECT 9623</strain>
    </source>
</reference>
<evidence type="ECO:0000256" key="1">
    <source>
        <dbReference type="SAM" id="SignalP"/>
    </source>
</evidence>
<evidence type="ECO:0000313" key="3">
    <source>
        <dbReference type="Proteomes" id="UP000679725"/>
    </source>
</evidence>
<organism evidence="2 3">
    <name type="scientific">Dyadobacter linearis</name>
    <dbReference type="NCBI Taxonomy" id="2823330"/>
    <lineage>
        <taxon>Bacteria</taxon>
        <taxon>Pseudomonadati</taxon>
        <taxon>Bacteroidota</taxon>
        <taxon>Cytophagia</taxon>
        <taxon>Cytophagales</taxon>
        <taxon>Spirosomataceae</taxon>
        <taxon>Dyadobacter</taxon>
    </lineage>
</organism>
<dbReference type="Pfam" id="PF02585">
    <property type="entry name" value="PIG-L"/>
    <property type="match status" value="1"/>
</dbReference>
<dbReference type="PANTHER" id="PTHR12993">
    <property type="entry name" value="N-ACETYLGLUCOSAMINYL-PHOSPHATIDYLINOSITOL DE-N-ACETYLASE-RELATED"/>
    <property type="match status" value="1"/>
</dbReference>
<evidence type="ECO:0000313" key="2">
    <source>
        <dbReference type="EMBL" id="CAG5069214.1"/>
    </source>
</evidence>
<dbReference type="Gene3D" id="3.40.50.10320">
    <property type="entry name" value="LmbE-like"/>
    <property type="match status" value="1"/>
</dbReference>
<feature type="chain" id="PRO_5046686602" description="GlcNAc-PI de-N-acetylase" evidence="1">
    <location>
        <begin position="20"/>
        <end position="297"/>
    </location>
</feature>
<feature type="signal peptide" evidence="1">
    <location>
        <begin position="1"/>
        <end position="19"/>
    </location>
</feature>
<name>A0ABM8UP61_9BACT</name>
<dbReference type="SUPFAM" id="SSF102588">
    <property type="entry name" value="LmbE-like"/>
    <property type="match status" value="1"/>
</dbReference>